<evidence type="ECO:0000313" key="2">
    <source>
        <dbReference type="EMBL" id="MCU6795274.1"/>
    </source>
</evidence>
<reference evidence="2 3" key="1">
    <citation type="submission" date="2022-09" db="EMBL/GenBank/DDBJ databases">
        <authorList>
            <person name="Han X.L."/>
            <person name="Wang Q."/>
            <person name="Lu T."/>
        </authorList>
    </citation>
    <scope>NUCLEOTIDE SEQUENCE [LARGE SCALE GENOMIC DNA]</scope>
    <source>
        <strain evidence="2 3">WQ 127069</strain>
    </source>
</reference>
<dbReference type="RefSeq" id="WP_262686288.1">
    <property type="nucleotide sequence ID" value="NZ_JAOQIO010000094.1"/>
</dbReference>
<accession>A0ABT2UKW8</accession>
<feature type="domain" description="DhaL" evidence="1">
    <location>
        <begin position="11"/>
        <end position="203"/>
    </location>
</feature>
<dbReference type="Proteomes" id="UP001652445">
    <property type="component" value="Unassembled WGS sequence"/>
</dbReference>
<dbReference type="InterPro" id="IPR019986">
    <property type="entry name" value="YloV-like"/>
</dbReference>
<dbReference type="PROSITE" id="PS51480">
    <property type="entry name" value="DHAL"/>
    <property type="match status" value="1"/>
</dbReference>
<dbReference type="Pfam" id="PF13684">
    <property type="entry name" value="FakA-like_C"/>
    <property type="match status" value="1"/>
</dbReference>
<dbReference type="InterPro" id="IPR050270">
    <property type="entry name" value="DegV_domain_contain"/>
</dbReference>
<comment type="caution">
    <text evidence="2">The sequence shown here is derived from an EMBL/GenBank/DDBJ whole genome shotgun (WGS) entry which is preliminary data.</text>
</comment>
<sequence>MSKRLNVLNGTDFIRMVEMGAEQLRQNADKVNALNVFPVPDGDTGTNMNLTFTSGVEELRRRPSSHIGKAAEALAKGLLMGARGNSGVILSQLFRGFAKSIANMEEVHVEQLAAAFQQGVDMAYKAVVKPVEGTILTVAKEAAKQGIQHVKRPSDIQSLMNEIYNRASEALAHTPEQLPVLKQVGVVDAGGQGLLFIYNGFVHALTDSAIDTTHTVVGHTPSSARYLAVAPRAISSASVTDKQQGHHEPVSAQAKLATEDILFGYCTEFMVTLNTQKAKARPFEEHDFRERLSAFGDSLLVVSDDDLVRVHIHAEYPGTVMNAAMEYGELSRIKIENMRDQHSHILMEELEQAQHNHHEASASVLSQQVLKEAVKLQPYGFMAISAGAGISGIFKSLGADQVIHGGQSMNPSTEDIVKAVNQIDAQTVFVLPNNSNILLAAEQAVQLVEGKNLVVIPTRTIPQGIAAMIAFQENEEPEVNINLMQQAAEQVESGAVTYAVRDTTLDGLDIKQGDYIGLHNSTIITADENLLTACRALIDSLLVNGGEVVTIYTGEEANEQQSQQLVQYIEQTYSDVEVEIHRGGQPVYFYIISAE</sequence>
<gene>
    <name evidence="2" type="ORF">OB236_24500</name>
</gene>
<dbReference type="PANTHER" id="PTHR33434">
    <property type="entry name" value="DEGV DOMAIN-CONTAINING PROTEIN DR_1986-RELATED"/>
    <property type="match status" value="1"/>
</dbReference>
<dbReference type="NCBIfam" id="TIGR03599">
    <property type="entry name" value="YloV"/>
    <property type="match status" value="1"/>
</dbReference>
<dbReference type="SMART" id="SM01121">
    <property type="entry name" value="Dak1_2"/>
    <property type="match status" value="1"/>
</dbReference>
<dbReference type="SMART" id="SM01120">
    <property type="entry name" value="Dak2"/>
    <property type="match status" value="1"/>
</dbReference>
<dbReference type="InterPro" id="IPR033470">
    <property type="entry name" value="FakA-like_C"/>
</dbReference>
<dbReference type="Pfam" id="PF02734">
    <property type="entry name" value="Dak2"/>
    <property type="match status" value="1"/>
</dbReference>
<organism evidence="2 3">
    <name type="scientific">Paenibacillus baimaensis</name>
    <dbReference type="NCBI Taxonomy" id="2982185"/>
    <lineage>
        <taxon>Bacteria</taxon>
        <taxon>Bacillati</taxon>
        <taxon>Bacillota</taxon>
        <taxon>Bacilli</taxon>
        <taxon>Bacillales</taxon>
        <taxon>Paenibacillaceae</taxon>
        <taxon>Paenibacillus</taxon>
    </lineage>
</organism>
<keyword evidence="3" id="KW-1185">Reference proteome</keyword>
<dbReference type="EMBL" id="JAOQIO010000094">
    <property type="protein sequence ID" value="MCU6795274.1"/>
    <property type="molecule type" value="Genomic_DNA"/>
</dbReference>
<protein>
    <submittedName>
        <fullName evidence="2">DAK2 domain-containing protein</fullName>
    </submittedName>
</protein>
<dbReference type="InterPro" id="IPR036117">
    <property type="entry name" value="DhaL_dom_sf"/>
</dbReference>
<evidence type="ECO:0000313" key="3">
    <source>
        <dbReference type="Proteomes" id="UP001652445"/>
    </source>
</evidence>
<dbReference type="Pfam" id="PF21645">
    <property type="entry name" value="FakA-like_M"/>
    <property type="match status" value="1"/>
</dbReference>
<dbReference type="InterPro" id="IPR048394">
    <property type="entry name" value="FakA-like_M"/>
</dbReference>
<dbReference type="PANTHER" id="PTHR33434:SF4">
    <property type="entry name" value="PHOSPHATASE PROTEIN"/>
    <property type="match status" value="1"/>
</dbReference>
<proteinExistence type="predicted"/>
<evidence type="ECO:0000259" key="1">
    <source>
        <dbReference type="PROSITE" id="PS51480"/>
    </source>
</evidence>
<dbReference type="InterPro" id="IPR004007">
    <property type="entry name" value="DhaL_dom"/>
</dbReference>
<dbReference type="Gene3D" id="1.25.40.340">
    <property type="match status" value="1"/>
</dbReference>
<name>A0ABT2UKW8_9BACL</name>
<dbReference type="SUPFAM" id="SSF101473">
    <property type="entry name" value="DhaL-like"/>
    <property type="match status" value="1"/>
</dbReference>